<proteinExistence type="inferred from homology"/>
<keyword evidence="6 10" id="KW-0808">Transferase</keyword>
<dbReference type="InterPro" id="IPR053376">
    <property type="entry name" value="Serine_acetyltransferase"/>
</dbReference>
<dbReference type="InterPro" id="IPR005881">
    <property type="entry name" value="Ser_O-AcTrfase"/>
</dbReference>
<dbReference type="InterPro" id="IPR045304">
    <property type="entry name" value="LbH_SAT"/>
</dbReference>
<dbReference type="Pfam" id="PF00132">
    <property type="entry name" value="Hexapep"/>
    <property type="match status" value="1"/>
</dbReference>
<evidence type="ECO:0000256" key="1">
    <source>
        <dbReference type="ARBA" id="ARBA00004876"/>
    </source>
</evidence>
<dbReference type="RefSeq" id="WP_188677471.1">
    <property type="nucleotide sequence ID" value="NZ_BMGP01000003.1"/>
</dbReference>
<comment type="pathway">
    <text evidence="1">Amino-acid biosynthesis; L-cysteine biosynthesis; L-cysteine from L-serine: step 1/2.</text>
</comment>
<evidence type="ECO:0000256" key="6">
    <source>
        <dbReference type="ARBA" id="ARBA00022679"/>
    </source>
</evidence>
<dbReference type="Gene3D" id="1.10.3130.10">
    <property type="entry name" value="serine acetyltransferase, domain 1"/>
    <property type="match status" value="1"/>
</dbReference>
<evidence type="ECO:0000313" key="12">
    <source>
        <dbReference type="Proteomes" id="UP000598775"/>
    </source>
</evidence>
<evidence type="ECO:0000256" key="8">
    <source>
        <dbReference type="ARBA" id="ARBA00023315"/>
    </source>
</evidence>
<accession>A0A917B5Y3</accession>
<gene>
    <name evidence="11" type="ORF">GCM10011399_19470</name>
</gene>
<dbReference type="GO" id="GO:0006535">
    <property type="term" value="P:cysteine biosynthetic process from serine"/>
    <property type="evidence" value="ECO:0007669"/>
    <property type="project" value="InterPro"/>
</dbReference>
<reference evidence="11 12" key="1">
    <citation type="journal article" date="2014" name="Int. J. Syst. Evol. Microbiol.">
        <title>Complete genome sequence of Corynebacterium casei LMG S-19264T (=DSM 44701T), isolated from a smear-ripened cheese.</title>
        <authorList>
            <consortium name="US DOE Joint Genome Institute (JGI-PGF)"/>
            <person name="Walter F."/>
            <person name="Albersmeier A."/>
            <person name="Kalinowski J."/>
            <person name="Ruckert C."/>
        </authorList>
    </citation>
    <scope>NUCLEOTIDE SEQUENCE [LARGE SCALE GENOMIC DNA]</scope>
    <source>
        <strain evidence="11 12">CGMCC 1.12976</strain>
    </source>
</reference>
<sequence>MRTSQRFFARLREDLAVAKRRDPAARSKGEILLGYSGLHALWVHRLTHTMWQRPGLKLPARLLSQFARFLTGVEIHPAAVIGRRVFIDHGMGVVIGETAVIGNDVLIYHGVTLGGVGPRVGKRHPTVGDGVLLGAGSKLLGPISIGDGCSVGANAVVLHDAPPNSLLVGVPAAARPR</sequence>
<evidence type="ECO:0000256" key="7">
    <source>
        <dbReference type="ARBA" id="ARBA00023192"/>
    </source>
</evidence>
<dbReference type="PANTHER" id="PTHR42811">
    <property type="entry name" value="SERINE ACETYLTRANSFERASE"/>
    <property type="match status" value="1"/>
</dbReference>
<dbReference type="NCBIfam" id="NF041874">
    <property type="entry name" value="EPS_EpsC"/>
    <property type="match status" value="1"/>
</dbReference>
<dbReference type="Gene3D" id="2.160.10.10">
    <property type="entry name" value="Hexapeptide repeat proteins"/>
    <property type="match status" value="1"/>
</dbReference>
<dbReference type="InterPro" id="IPR011004">
    <property type="entry name" value="Trimer_LpxA-like_sf"/>
</dbReference>
<comment type="catalytic activity">
    <reaction evidence="9 10">
        <text>L-serine + acetyl-CoA = O-acetyl-L-serine + CoA</text>
        <dbReference type="Rhea" id="RHEA:24560"/>
        <dbReference type="ChEBI" id="CHEBI:33384"/>
        <dbReference type="ChEBI" id="CHEBI:57287"/>
        <dbReference type="ChEBI" id="CHEBI:57288"/>
        <dbReference type="ChEBI" id="CHEBI:58340"/>
        <dbReference type="EC" id="2.3.1.30"/>
    </reaction>
</comment>
<dbReference type="EMBL" id="BMGP01000003">
    <property type="protein sequence ID" value="GGF26128.1"/>
    <property type="molecule type" value="Genomic_DNA"/>
</dbReference>
<keyword evidence="12" id="KW-1185">Reference proteome</keyword>
<keyword evidence="5" id="KW-0028">Amino-acid biosynthesis</keyword>
<dbReference type="Proteomes" id="UP000598775">
    <property type="component" value="Unassembled WGS sequence"/>
</dbReference>
<dbReference type="GO" id="GO:0009001">
    <property type="term" value="F:serine O-acetyltransferase activity"/>
    <property type="evidence" value="ECO:0007669"/>
    <property type="project" value="UniProtKB-EC"/>
</dbReference>
<evidence type="ECO:0000256" key="2">
    <source>
        <dbReference type="ARBA" id="ARBA00007274"/>
    </source>
</evidence>
<dbReference type="SUPFAM" id="SSF51161">
    <property type="entry name" value="Trimeric LpxA-like enzymes"/>
    <property type="match status" value="1"/>
</dbReference>
<dbReference type="InterPro" id="IPR042122">
    <property type="entry name" value="Ser_AcTrfase_N_sf"/>
</dbReference>
<keyword evidence="7" id="KW-0198">Cysteine biosynthesis</keyword>
<protein>
    <recommendedName>
        <fullName evidence="4 10">Serine acetyltransferase</fullName>
        <ecNumber evidence="3 10">2.3.1.30</ecNumber>
    </recommendedName>
</protein>
<evidence type="ECO:0000256" key="4">
    <source>
        <dbReference type="ARBA" id="ARBA00018522"/>
    </source>
</evidence>
<evidence type="ECO:0000313" key="11">
    <source>
        <dbReference type="EMBL" id="GGF26128.1"/>
    </source>
</evidence>
<evidence type="ECO:0000256" key="3">
    <source>
        <dbReference type="ARBA" id="ARBA00013266"/>
    </source>
</evidence>
<dbReference type="PIRSF" id="PIRSF000441">
    <property type="entry name" value="CysE"/>
    <property type="match status" value="1"/>
</dbReference>
<dbReference type="AlphaFoldDB" id="A0A917B5Y3"/>
<evidence type="ECO:0000256" key="5">
    <source>
        <dbReference type="ARBA" id="ARBA00022605"/>
    </source>
</evidence>
<evidence type="ECO:0000256" key="9">
    <source>
        <dbReference type="ARBA" id="ARBA00049486"/>
    </source>
</evidence>
<dbReference type="GO" id="GO:0005737">
    <property type="term" value="C:cytoplasm"/>
    <property type="evidence" value="ECO:0007669"/>
    <property type="project" value="InterPro"/>
</dbReference>
<organism evidence="11 12">
    <name type="scientific">Subtercola lobariae</name>
    <dbReference type="NCBI Taxonomy" id="1588641"/>
    <lineage>
        <taxon>Bacteria</taxon>
        <taxon>Bacillati</taxon>
        <taxon>Actinomycetota</taxon>
        <taxon>Actinomycetes</taxon>
        <taxon>Micrococcales</taxon>
        <taxon>Microbacteriaceae</taxon>
        <taxon>Subtercola</taxon>
    </lineage>
</organism>
<evidence type="ECO:0000256" key="10">
    <source>
        <dbReference type="PIRNR" id="PIRNR000441"/>
    </source>
</evidence>
<dbReference type="NCBIfam" id="TIGR01172">
    <property type="entry name" value="cysE"/>
    <property type="match status" value="1"/>
</dbReference>
<dbReference type="CDD" id="cd03354">
    <property type="entry name" value="LbH_SAT"/>
    <property type="match status" value="1"/>
</dbReference>
<comment type="similarity">
    <text evidence="2 10">Belongs to the transferase hexapeptide repeat family.</text>
</comment>
<dbReference type="EC" id="2.3.1.30" evidence="3 10"/>
<dbReference type="FunFam" id="2.160.10.10:FF:000007">
    <property type="entry name" value="Serine acetyltransferase"/>
    <property type="match status" value="1"/>
</dbReference>
<dbReference type="InterPro" id="IPR001451">
    <property type="entry name" value="Hexapep"/>
</dbReference>
<comment type="caution">
    <text evidence="11">The sequence shown here is derived from an EMBL/GenBank/DDBJ whole genome shotgun (WGS) entry which is preliminary data.</text>
</comment>
<keyword evidence="8 10" id="KW-0012">Acyltransferase</keyword>
<name>A0A917B5Y3_9MICO</name>